<dbReference type="PANTHER" id="PTHR11629">
    <property type="entry name" value="VACUOLAR PROTON ATPASES"/>
    <property type="match status" value="1"/>
</dbReference>
<dbReference type="GO" id="GO:0033179">
    <property type="term" value="C:proton-transporting V-type ATPase, V0 domain"/>
    <property type="evidence" value="ECO:0007669"/>
    <property type="project" value="InterPro"/>
</dbReference>
<dbReference type="OrthoDB" id="10264220at2759"/>
<evidence type="ECO:0000256" key="7">
    <source>
        <dbReference type="ARBA" id="ARBA00023136"/>
    </source>
</evidence>
<keyword evidence="4" id="KW-0812">Transmembrane</keyword>
<dbReference type="EMBL" id="KQ245281">
    <property type="protein sequence ID" value="KNC73689.1"/>
    <property type="molecule type" value="Genomic_DNA"/>
</dbReference>
<dbReference type="GO" id="GO:0046961">
    <property type="term" value="F:proton-transporting ATPase activity, rotational mechanism"/>
    <property type="evidence" value="ECO:0007669"/>
    <property type="project" value="InterPro"/>
</dbReference>
<evidence type="ECO:0000256" key="8">
    <source>
        <dbReference type="RuleBase" id="RU361189"/>
    </source>
</evidence>
<comment type="function">
    <text evidence="8">Essential component of the vacuolar proton pump (V-ATPase), a multimeric enzyme that catalyzes the translocation of protons across the membranes. Required for assembly and activity of the V-ATPase.</text>
</comment>
<dbReference type="Proteomes" id="UP000054560">
    <property type="component" value="Unassembled WGS sequence"/>
</dbReference>
<dbReference type="GO" id="GO:0016471">
    <property type="term" value="C:vacuolar proton-transporting V-type ATPase complex"/>
    <property type="evidence" value="ECO:0007669"/>
    <property type="project" value="TreeGrafter"/>
</dbReference>
<proteinExistence type="inferred from homology"/>
<accession>A0A0L0FAC4</accession>
<dbReference type="AlphaFoldDB" id="A0A0L0FAC4"/>
<dbReference type="Pfam" id="PF01496">
    <property type="entry name" value="V_ATPase_I"/>
    <property type="match status" value="1"/>
</dbReference>
<keyword evidence="8" id="KW-0375">Hydrogen ion transport</keyword>
<gene>
    <name evidence="9" type="ORF">SARC_13752</name>
</gene>
<protein>
    <recommendedName>
        <fullName evidence="8">V-type proton ATPase subunit a</fullName>
    </recommendedName>
</protein>
<dbReference type="GeneID" id="25914256"/>
<organism evidence="9 10">
    <name type="scientific">Sphaeroforma arctica JP610</name>
    <dbReference type="NCBI Taxonomy" id="667725"/>
    <lineage>
        <taxon>Eukaryota</taxon>
        <taxon>Ichthyosporea</taxon>
        <taxon>Ichthyophonida</taxon>
        <taxon>Sphaeroforma</taxon>
    </lineage>
</organism>
<reference evidence="9 10" key="1">
    <citation type="submission" date="2011-02" db="EMBL/GenBank/DDBJ databases">
        <title>The Genome Sequence of Sphaeroforma arctica JP610.</title>
        <authorList>
            <consortium name="The Broad Institute Genome Sequencing Platform"/>
            <person name="Russ C."/>
            <person name="Cuomo C."/>
            <person name="Young S.K."/>
            <person name="Zeng Q."/>
            <person name="Gargeya S."/>
            <person name="Alvarado L."/>
            <person name="Berlin A."/>
            <person name="Chapman S.B."/>
            <person name="Chen Z."/>
            <person name="Freedman E."/>
            <person name="Gellesch M."/>
            <person name="Goldberg J."/>
            <person name="Griggs A."/>
            <person name="Gujja S."/>
            <person name="Heilman E."/>
            <person name="Heiman D."/>
            <person name="Howarth C."/>
            <person name="Mehta T."/>
            <person name="Neiman D."/>
            <person name="Pearson M."/>
            <person name="Roberts A."/>
            <person name="Saif S."/>
            <person name="Shea T."/>
            <person name="Shenoy N."/>
            <person name="Sisk P."/>
            <person name="Stolte C."/>
            <person name="Sykes S."/>
            <person name="White J."/>
            <person name="Yandava C."/>
            <person name="Burger G."/>
            <person name="Gray M.W."/>
            <person name="Holland P.W.H."/>
            <person name="King N."/>
            <person name="Lang F.B.F."/>
            <person name="Roger A.J."/>
            <person name="Ruiz-Trillo I."/>
            <person name="Haas B."/>
            <person name="Nusbaum C."/>
            <person name="Birren B."/>
        </authorList>
    </citation>
    <scope>NUCLEOTIDE SEQUENCE [LARGE SCALE GENOMIC DNA]</scope>
    <source>
        <strain evidence="9 10">JP610</strain>
    </source>
</reference>
<dbReference type="GO" id="GO:0007035">
    <property type="term" value="P:vacuolar acidification"/>
    <property type="evidence" value="ECO:0007669"/>
    <property type="project" value="TreeGrafter"/>
</dbReference>
<evidence type="ECO:0000256" key="2">
    <source>
        <dbReference type="ARBA" id="ARBA00009904"/>
    </source>
</evidence>
<keyword evidence="6 8" id="KW-0406">Ion transport</keyword>
<comment type="subcellular location">
    <subcellularLocation>
        <location evidence="1">Membrane</location>
        <topology evidence="1">Multi-pass membrane protein</topology>
    </subcellularLocation>
</comment>
<dbReference type="InterPro" id="IPR002490">
    <property type="entry name" value="V-ATPase_116kDa_su"/>
</dbReference>
<dbReference type="PANTHER" id="PTHR11629:SF63">
    <property type="entry name" value="V-TYPE PROTON ATPASE SUBUNIT A"/>
    <property type="match status" value="1"/>
</dbReference>
<keyword evidence="7" id="KW-0472">Membrane</keyword>
<dbReference type="GO" id="GO:0051117">
    <property type="term" value="F:ATPase binding"/>
    <property type="evidence" value="ECO:0007669"/>
    <property type="project" value="TreeGrafter"/>
</dbReference>
<comment type="similarity">
    <text evidence="2 8">Belongs to the V-ATPase 116 kDa subunit family.</text>
</comment>
<dbReference type="RefSeq" id="XP_014147591.1">
    <property type="nucleotide sequence ID" value="XM_014292116.1"/>
</dbReference>
<evidence type="ECO:0000256" key="4">
    <source>
        <dbReference type="ARBA" id="ARBA00022692"/>
    </source>
</evidence>
<evidence type="ECO:0000313" key="10">
    <source>
        <dbReference type="Proteomes" id="UP000054560"/>
    </source>
</evidence>
<dbReference type="eggNOG" id="KOG2189">
    <property type="taxonomic scope" value="Eukaryota"/>
</dbReference>
<evidence type="ECO:0000256" key="5">
    <source>
        <dbReference type="ARBA" id="ARBA00022989"/>
    </source>
</evidence>
<name>A0A0L0FAC4_9EUKA</name>
<evidence type="ECO:0000256" key="3">
    <source>
        <dbReference type="ARBA" id="ARBA00022448"/>
    </source>
</evidence>
<dbReference type="STRING" id="667725.A0A0L0FAC4"/>
<feature type="non-terminal residue" evidence="9">
    <location>
        <position position="303"/>
    </location>
</feature>
<keyword evidence="3 8" id="KW-0813">Transport</keyword>
<feature type="non-terminal residue" evidence="9">
    <location>
        <position position="1"/>
    </location>
</feature>
<keyword evidence="5" id="KW-1133">Transmembrane helix</keyword>
<evidence type="ECO:0000256" key="1">
    <source>
        <dbReference type="ARBA" id="ARBA00004141"/>
    </source>
</evidence>
<evidence type="ECO:0000313" key="9">
    <source>
        <dbReference type="EMBL" id="KNC73689.1"/>
    </source>
</evidence>
<keyword evidence="10" id="KW-1185">Reference proteome</keyword>
<evidence type="ECO:0000256" key="6">
    <source>
        <dbReference type="ARBA" id="ARBA00023065"/>
    </source>
</evidence>
<sequence>IEIFNKRHSVAIEQEVVNVLYTRKLFCIDLPIDIFPSWSAEVKEMNDNEGNLQRNYLELIELRYIVKLTDQYFEESKRQYVPWKKNISNFPQTRQVGHCTGVIPRERYVAFERVMWRGTRGNVYMRHVNIDEKLKDPVSGEMIDKVVFVAFYQGDVLESKVKRICDGFGATNYPCPEAYEERRALQTRVAAGIEELQMVLGRTADFRKRVLGDIADSYEEWYIKTLKMKATYHTMNMFNFDVSESALIAEGWVPTAKLADVQSALKDVTDRLGSGVPTIVKTTHTFDMPPTYHITNKFTSAFQ</sequence>